<dbReference type="InterPro" id="IPR023214">
    <property type="entry name" value="HAD_sf"/>
</dbReference>
<dbReference type="PANTHER" id="PTHR43434:SF1">
    <property type="entry name" value="PHOSPHOGLYCOLATE PHOSPHATASE"/>
    <property type="match status" value="1"/>
</dbReference>
<organism evidence="5 6">
    <name type="scientific">Mucilaginibacter ginsenosidivorax</name>
    <dbReference type="NCBI Taxonomy" id="862126"/>
    <lineage>
        <taxon>Bacteria</taxon>
        <taxon>Pseudomonadati</taxon>
        <taxon>Bacteroidota</taxon>
        <taxon>Sphingobacteriia</taxon>
        <taxon>Sphingobacteriales</taxon>
        <taxon>Sphingobacteriaceae</taxon>
        <taxon>Mucilaginibacter</taxon>
    </lineage>
</organism>
<evidence type="ECO:0000313" key="5">
    <source>
        <dbReference type="EMBL" id="QEC77820.1"/>
    </source>
</evidence>
<evidence type="ECO:0000256" key="1">
    <source>
        <dbReference type="ARBA" id="ARBA00000830"/>
    </source>
</evidence>
<dbReference type="KEGG" id="mgk:FSB76_18440"/>
<gene>
    <name evidence="5" type="ORF">FSB76_18440</name>
</gene>
<dbReference type="InterPro" id="IPR036412">
    <property type="entry name" value="HAD-like_sf"/>
</dbReference>
<dbReference type="GO" id="GO:0008967">
    <property type="term" value="F:phosphoglycolate phosphatase activity"/>
    <property type="evidence" value="ECO:0007669"/>
    <property type="project" value="UniProtKB-EC"/>
</dbReference>
<reference evidence="5 6" key="1">
    <citation type="journal article" date="2013" name="J. Microbiol.">
        <title>Mucilaginibacter ginsenosidivorax sp. nov., with ginsenoside converting activity isolated from sediment.</title>
        <authorList>
            <person name="Kim J.K."/>
            <person name="Choi T.E."/>
            <person name="Liu Q.M."/>
            <person name="Park H.Y."/>
            <person name="Yi T.H."/>
            <person name="Yoon M.H."/>
            <person name="Kim S.C."/>
            <person name="Im W.T."/>
        </authorList>
    </citation>
    <scope>NUCLEOTIDE SEQUENCE [LARGE SCALE GENOMIC DNA]</scope>
    <source>
        <strain evidence="5 6">KHI28</strain>
    </source>
</reference>
<dbReference type="Pfam" id="PF13419">
    <property type="entry name" value="HAD_2"/>
    <property type="match status" value="1"/>
</dbReference>
<dbReference type="InterPro" id="IPR050155">
    <property type="entry name" value="HAD-like_hydrolase_sf"/>
</dbReference>
<proteinExistence type="inferred from homology"/>
<accession>A0A5B8W1F4</accession>
<dbReference type="EMBL" id="CP042437">
    <property type="protein sequence ID" value="QEC77820.1"/>
    <property type="molecule type" value="Genomic_DNA"/>
</dbReference>
<keyword evidence="5" id="KW-0378">Hydrolase</keyword>
<dbReference type="AlphaFoldDB" id="A0A5B8W1F4"/>
<evidence type="ECO:0000256" key="2">
    <source>
        <dbReference type="ARBA" id="ARBA00004818"/>
    </source>
</evidence>
<name>A0A5B8W1F4_9SPHI</name>
<dbReference type="Proteomes" id="UP000321362">
    <property type="component" value="Chromosome"/>
</dbReference>
<comment type="similarity">
    <text evidence="3">Belongs to the HAD-like hydrolase superfamily. CbbY/CbbZ/Gph/YieH family.</text>
</comment>
<evidence type="ECO:0000256" key="4">
    <source>
        <dbReference type="ARBA" id="ARBA00013078"/>
    </source>
</evidence>
<dbReference type="SUPFAM" id="SSF56784">
    <property type="entry name" value="HAD-like"/>
    <property type="match status" value="1"/>
</dbReference>
<protein>
    <recommendedName>
        <fullName evidence="4">phosphoglycolate phosphatase</fullName>
        <ecNumber evidence="4">3.1.3.18</ecNumber>
    </recommendedName>
</protein>
<evidence type="ECO:0000313" key="6">
    <source>
        <dbReference type="Proteomes" id="UP000321362"/>
    </source>
</evidence>
<dbReference type="EC" id="3.1.3.18" evidence="4"/>
<dbReference type="PANTHER" id="PTHR43434">
    <property type="entry name" value="PHOSPHOGLYCOLATE PHOSPHATASE"/>
    <property type="match status" value="1"/>
</dbReference>
<dbReference type="Gene3D" id="3.40.50.1000">
    <property type="entry name" value="HAD superfamily/HAD-like"/>
    <property type="match status" value="1"/>
</dbReference>
<dbReference type="InterPro" id="IPR041492">
    <property type="entry name" value="HAD_2"/>
</dbReference>
<comment type="catalytic activity">
    <reaction evidence="1">
        <text>2-phosphoglycolate + H2O = glycolate + phosphate</text>
        <dbReference type="Rhea" id="RHEA:14369"/>
        <dbReference type="ChEBI" id="CHEBI:15377"/>
        <dbReference type="ChEBI" id="CHEBI:29805"/>
        <dbReference type="ChEBI" id="CHEBI:43474"/>
        <dbReference type="ChEBI" id="CHEBI:58033"/>
        <dbReference type="EC" id="3.1.3.18"/>
    </reaction>
</comment>
<dbReference type="GO" id="GO:0005829">
    <property type="term" value="C:cytosol"/>
    <property type="evidence" value="ECO:0007669"/>
    <property type="project" value="TreeGrafter"/>
</dbReference>
<dbReference type="GO" id="GO:0006281">
    <property type="term" value="P:DNA repair"/>
    <property type="evidence" value="ECO:0007669"/>
    <property type="project" value="TreeGrafter"/>
</dbReference>
<comment type="pathway">
    <text evidence="2">Organic acid metabolism; glycolate biosynthesis; glycolate from 2-phosphoglycolate: step 1/1.</text>
</comment>
<keyword evidence="6" id="KW-1185">Reference proteome</keyword>
<sequence>MLIVKKSIIFDLDQTLVDSSLAETERKNRNWSAVYSLIPSFKLYEGMRVVLDTINHNDIEICVITTSPGKYAQMVLRHFNIPYKHLIDYFAVKNRKPHPESFIKAMSLMECDCDAIYSFGDRAIDIEASKASGIKSVGCKWGSDELNLLINSKPDFLIDQPIEILTLLGLEPYYKPEYAF</sequence>
<evidence type="ECO:0000256" key="3">
    <source>
        <dbReference type="ARBA" id="ARBA00006171"/>
    </source>
</evidence>